<feature type="chain" id="PRO_5003041265" description="Saposin B-type domain-containing protein" evidence="3">
    <location>
        <begin position="24"/>
        <end position="174"/>
    </location>
</feature>
<organism evidence="5 6">
    <name type="scientific">Heterostelium pallidum (strain ATCC 26659 / Pp 5 / PN500)</name>
    <name type="common">Cellular slime mold</name>
    <name type="synonym">Polysphondylium pallidum</name>
    <dbReference type="NCBI Taxonomy" id="670386"/>
    <lineage>
        <taxon>Eukaryota</taxon>
        <taxon>Amoebozoa</taxon>
        <taxon>Evosea</taxon>
        <taxon>Eumycetozoa</taxon>
        <taxon>Dictyostelia</taxon>
        <taxon>Acytosteliales</taxon>
        <taxon>Acytosteliaceae</taxon>
        <taxon>Heterostelium</taxon>
    </lineage>
</organism>
<keyword evidence="3" id="KW-0732">Signal</keyword>
<dbReference type="Gene3D" id="1.10.225.10">
    <property type="entry name" value="Saposin-like"/>
    <property type="match status" value="1"/>
</dbReference>
<sequence>MKQILSSLLLLTVVLLSINQCSALDLKTPQQVRSVDLNQIRIPERLPLKPVGGLPECIICSFVVDRVEHYLLNKTNETEIIADLDKDCGDFKDAHDVEVCQDIVNKYLSTIIKLLLNHEKPEAICAELHMCGLMNKPNINNHHQSQHRRISAVHKEEIKSKSKLILDQIRKKMN</sequence>
<dbReference type="AlphaFoldDB" id="D3B254"/>
<gene>
    <name evidence="5" type="ORF">PPL_02461</name>
</gene>
<keyword evidence="6" id="KW-1185">Reference proteome</keyword>
<name>D3B254_HETP5</name>
<dbReference type="GeneID" id="31357986"/>
<keyword evidence="2" id="KW-0325">Glycoprotein</keyword>
<accession>D3B254</accession>
<evidence type="ECO:0000313" key="6">
    <source>
        <dbReference type="Proteomes" id="UP000001396"/>
    </source>
</evidence>
<evidence type="ECO:0000256" key="2">
    <source>
        <dbReference type="ARBA" id="ARBA00023180"/>
    </source>
</evidence>
<dbReference type="SMART" id="SM00741">
    <property type="entry name" value="SapB"/>
    <property type="match status" value="1"/>
</dbReference>
<comment type="caution">
    <text evidence="5">The sequence shown here is derived from an EMBL/GenBank/DDBJ whole genome shotgun (WGS) entry which is preliminary data.</text>
</comment>
<feature type="signal peptide" evidence="3">
    <location>
        <begin position="1"/>
        <end position="23"/>
    </location>
</feature>
<keyword evidence="1" id="KW-1015">Disulfide bond</keyword>
<dbReference type="EMBL" id="ADBJ01000009">
    <property type="protein sequence ID" value="EFA84429.1"/>
    <property type="molecule type" value="Genomic_DNA"/>
</dbReference>
<dbReference type="InterPro" id="IPR007856">
    <property type="entry name" value="SapB_1"/>
</dbReference>
<evidence type="ECO:0000256" key="1">
    <source>
        <dbReference type="ARBA" id="ARBA00023157"/>
    </source>
</evidence>
<dbReference type="InterPro" id="IPR008139">
    <property type="entry name" value="SaposinB_dom"/>
</dbReference>
<proteinExistence type="predicted"/>
<dbReference type="Pfam" id="PF03489">
    <property type="entry name" value="SapB_2"/>
    <property type="match status" value="1"/>
</dbReference>
<dbReference type="PROSITE" id="PS50015">
    <property type="entry name" value="SAP_B"/>
    <property type="match status" value="1"/>
</dbReference>
<evidence type="ECO:0000259" key="4">
    <source>
        <dbReference type="PROSITE" id="PS50015"/>
    </source>
</evidence>
<dbReference type="InterPro" id="IPR051428">
    <property type="entry name" value="Sphingo_Act-Surfact_Prot"/>
</dbReference>
<dbReference type="PANTHER" id="PTHR11480">
    <property type="entry name" value="SAPOSIN-RELATED"/>
    <property type="match status" value="1"/>
</dbReference>
<dbReference type="PANTHER" id="PTHR11480:SF91">
    <property type="entry name" value="SAPOSIN B-TYPE DOMAIN-CONTAINING PROTEIN"/>
    <property type="match status" value="1"/>
</dbReference>
<feature type="domain" description="Saposin B-type" evidence="4">
    <location>
        <begin position="53"/>
        <end position="135"/>
    </location>
</feature>
<dbReference type="InterPro" id="IPR011001">
    <property type="entry name" value="Saposin-like"/>
</dbReference>
<dbReference type="InterPro" id="IPR008138">
    <property type="entry name" value="SapB_2"/>
</dbReference>
<dbReference type="Pfam" id="PF05184">
    <property type="entry name" value="SapB_1"/>
    <property type="match status" value="1"/>
</dbReference>
<dbReference type="GO" id="GO:0006629">
    <property type="term" value="P:lipid metabolic process"/>
    <property type="evidence" value="ECO:0007669"/>
    <property type="project" value="InterPro"/>
</dbReference>
<protein>
    <recommendedName>
        <fullName evidence="4">Saposin B-type domain-containing protein</fullName>
    </recommendedName>
</protein>
<evidence type="ECO:0000313" key="5">
    <source>
        <dbReference type="EMBL" id="EFA84429.1"/>
    </source>
</evidence>
<dbReference type="Proteomes" id="UP000001396">
    <property type="component" value="Unassembled WGS sequence"/>
</dbReference>
<reference evidence="5 6" key="1">
    <citation type="journal article" date="2011" name="Genome Res.">
        <title>Phylogeny-wide analysis of social amoeba genomes highlights ancient origins for complex intercellular communication.</title>
        <authorList>
            <person name="Heidel A.J."/>
            <person name="Lawal H.M."/>
            <person name="Felder M."/>
            <person name="Schilde C."/>
            <person name="Helps N.R."/>
            <person name="Tunggal B."/>
            <person name="Rivero F."/>
            <person name="John U."/>
            <person name="Schleicher M."/>
            <person name="Eichinger L."/>
            <person name="Platzer M."/>
            <person name="Noegel A.A."/>
            <person name="Schaap P."/>
            <person name="Gloeckner G."/>
        </authorList>
    </citation>
    <scope>NUCLEOTIDE SEQUENCE [LARGE SCALE GENOMIC DNA]</scope>
    <source>
        <strain evidence="6">ATCC 26659 / Pp 5 / PN500</strain>
    </source>
</reference>
<evidence type="ECO:0000256" key="3">
    <source>
        <dbReference type="SAM" id="SignalP"/>
    </source>
</evidence>
<dbReference type="SUPFAM" id="SSF47862">
    <property type="entry name" value="Saposin"/>
    <property type="match status" value="1"/>
</dbReference>
<dbReference type="RefSeq" id="XP_020436543.1">
    <property type="nucleotide sequence ID" value="XM_020573448.1"/>
</dbReference>
<dbReference type="InParanoid" id="D3B254"/>